<comment type="caution">
    <text evidence="2">The sequence shown here is derived from an EMBL/GenBank/DDBJ whole genome shotgun (WGS) entry which is preliminary data.</text>
</comment>
<evidence type="ECO:0000313" key="3">
    <source>
        <dbReference type="Proteomes" id="UP000797356"/>
    </source>
</evidence>
<keyword evidence="3" id="KW-1185">Reference proteome</keyword>
<protein>
    <submittedName>
        <fullName evidence="2">Uncharacterized protein</fullName>
    </submittedName>
</protein>
<dbReference type="EMBL" id="CM017873">
    <property type="protein sequence ID" value="KAG1330157.1"/>
    <property type="molecule type" value="Genomic_DNA"/>
</dbReference>
<name>A0A8K0MW95_COCNU</name>
<feature type="coiled-coil region" evidence="1">
    <location>
        <begin position="66"/>
        <end position="93"/>
    </location>
</feature>
<proteinExistence type="predicted"/>
<sequence>MSDHGPDIRESFSPMKVSLDTEDKRKDIDDYRVACSLLKLIILPADIQIFKEAKSAFYIQNSYDSLLRAEDETKSLRDRVKLLESKLTKTEARMLGEREVGKARAEAVRVEAVQAFRISKEFRNIKADFASLSYL</sequence>
<keyword evidence="1" id="KW-0175">Coiled coil</keyword>
<gene>
    <name evidence="2" type="ORF">COCNU_02G001250</name>
</gene>
<evidence type="ECO:0000313" key="2">
    <source>
        <dbReference type="EMBL" id="KAG1330157.1"/>
    </source>
</evidence>
<evidence type="ECO:0000256" key="1">
    <source>
        <dbReference type="SAM" id="Coils"/>
    </source>
</evidence>
<accession>A0A8K0MW95</accession>
<reference evidence="2" key="2">
    <citation type="submission" date="2019-07" db="EMBL/GenBank/DDBJ databases">
        <authorList>
            <person name="Yang Y."/>
            <person name="Bocs S."/>
            <person name="Baudouin L."/>
        </authorList>
    </citation>
    <scope>NUCLEOTIDE SEQUENCE</scope>
    <source>
        <tissue evidence="2">Spear leaf of Hainan Tall coconut</tissue>
    </source>
</reference>
<dbReference type="AlphaFoldDB" id="A0A8K0MW95"/>
<organism evidence="2 3">
    <name type="scientific">Cocos nucifera</name>
    <name type="common">Coconut palm</name>
    <dbReference type="NCBI Taxonomy" id="13894"/>
    <lineage>
        <taxon>Eukaryota</taxon>
        <taxon>Viridiplantae</taxon>
        <taxon>Streptophyta</taxon>
        <taxon>Embryophyta</taxon>
        <taxon>Tracheophyta</taxon>
        <taxon>Spermatophyta</taxon>
        <taxon>Magnoliopsida</taxon>
        <taxon>Liliopsida</taxon>
        <taxon>Arecaceae</taxon>
        <taxon>Arecoideae</taxon>
        <taxon>Cocoseae</taxon>
        <taxon>Attaleinae</taxon>
        <taxon>Cocos</taxon>
    </lineage>
</organism>
<reference evidence="2" key="1">
    <citation type="journal article" date="2017" name="Gigascience">
        <title>The genome draft of coconut (Cocos nucifera).</title>
        <authorList>
            <person name="Xiao Y."/>
            <person name="Xu P."/>
            <person name="Fan H."/>
            <person name="Baudouin L."/>
            <person name="Xia W."/>
            <person name="Bocs S."/>
            <person name="Xu J."/>
            <person name="Li Q."/>
            <person name="Guo A."/>
            <person name="Zhou L."/>
            <person name="Li J."/>
            <person name="Wu Y."/>
            <person name="Ma Z."/>
            <person name="Armero A."/>
            <person name="Issali A.E."/>
            <person name="Liu N."/>
            <person name="Peng M."/>
            <person name="Yang Y."/>
        </authorList>
    </citation>
    <scope>NUCLEOTIDE SEQUENCE</scope>
    <source>
        <tissue evidence="2">Spear leaf of Hainan Tall coconut</tissue>
    </source>
</reference>
<dbReference type="Proteomes" id="UP000797356">
    <property type="component" value="Chromosome 2"/>
</dbReference>